<dbReference type="Proteomes" id="UP000189580">
    <property type="component" value="Chromosome a"/>
</dbReference>
<feature type="compositionally biased region" description="Low complexity" evidence="6">
    <location>
        <begin position="120"/>
        <end position="133"/>
    </location>
</feature>
<evidence type="ECO:0000256" key="4">
    <source>
        <dbReference type="ARBA" id="ARBA00023054"/>
    </source>
</evidence>
<evidence type="ECO:0000256" key="6">
    <source>
        <dbReference type="SAM" id="MobiDB-lite"/>
    </source>
</evidence>
<dbReference type="PANTHER" id="PTHR22691">
    <property type="entry name" value="YEAST SPT2-RELATED"/>
    <property type="match status" value="1"/>
</dbReference>
<dbReference type="InterPro" id="IPR027469">
    <property type="entry name" value="Cation_efflux_TMD_sf"/>
</dbReference>
<accession>A0A167D9N2</accession>
<dbReference type="SUPFAM" id="SSF161111">
    <property type="entry name" value="Cation efflux protein transmembrane domain-like"/>
    <property type="match status" value="1"/>
</dbReference>
<dbReference type="RefSeq" id="XP_018735128.1">
    <property type="nucleotide sequence ID" value="XM_018882884.1"/>
</dbReference>
<reference evidence="9 10" key="1">
    <citation type="submission" date="2016-02" db="EMBL/GenBank/DDBJ databases">
        <title>Complete genome sequence and transcriptome regulation of the pentose utilising yeast Sugiyamaella lignohabitans.</title>
        <authorList>
            <person name="Bellasio M."/>
            <person name="Peymann A."/>
            <person name="Valli M."/>
            <person name="Sipitzky M."/>
            <person name="Graf A."/>
            <person name="Sauer M."/>
            <person name="Marx H."/>
            <person name="Mattanovich D."/>
        </authorList>
    </citation>
    <scope>NUCLEOTIDE SEQUENCE [LARGE SCALE GENOMIC DNA]</scope>
    <source>
        <strain evidence="9 10">CBS 10342</strain>
    </source>
</reference>
<evidence type="ECO:0000256" key="7">
    <source>
        <dbReference type="SAM" id="Phobius"/>
    </source>
</evidence>
<feature type="compositionally biased region" description="Low complexity" evidence="6">
    <location>
        <begin position="64"/>
        <end position="108"/>
    </location>
</feature>
<keyword evidence="4" id="KW-0175">Coiled coil</keyword>
<feature type="region of interest" description="Disordered" evidence="6">
    <location>
        <begin position="292"/>
        <end position="311"/>
    </location>
</feature>
<feature type="transmembrane region" description="Helical" evidence="7">
    <location>
        <begin position="439"/>
        <end position="466"/>
    </location>
</feature>
<comment type="subcellular location">
    <subcellularLocation>
        <location evidence="1">Membrane</location>
        <topology evidence="1">Multi-pass membrane protein</topology>
    </subcellularLocation>
</comment>
<evidence type="ECO:0000313" key="9">
    <source>
        <dbReference type="EMBL" id="ANB12651.1"/>
    </source>
</evidence>
<dbReference type="GO" id="GO:0005730">
    <property type="term" value="C:nucleolus"/>
    <property type="evidence" value="ECO:0007669"/>
    <property type="project" value="TreeGrafter"/>
</dbReference>
<feature type="compositionally biased region" description="Polar residues" evidence="6">
    <location>
        <begin position="28"/>
        <end position="63"/>
    </location>
</feature>
<dbReference type="GO" id="GO:0030003">
    <property type="term" value="P:intracellular monoatomic cation homeostasis"/>
    <property type="evidence" value="ECO:0007669"/>
    <property type="project" value="UniProtKB-ARBA"/>
</dbReference>
<feature type="transmembrane region" description="Helical" evidence="7">
    <location>
        <begin position="487"/>
        <end position="509"/>
    </location>
</feature>
<dbReference type="PANTHER" id="PTHR22691:SF8">
    <property type="entry name" value="PROTEIN SPT2 HOMOLOG"/>
    <property type="match status" value="1"/>
</dbReference>
<dbReference type="GO" id="GO:0006360">
    <property type="term" value="P:transcription by RNA polymerase I"/>
    <property type="evidence" value="ECO:0007669"/>
    <property type="project" value="TreeGrafter"/>
</dbReference>
<feature type="compositionally biased region" description="Low complexity" evidence="6">
    <location>
        <begin position="346"/>
        <end position="363"/>
    </location>
</feature>
<evidence type="ECO:0000313" key="10">
    <source>
        <dbReference type="Proteomes" id="UP000189580"/>
    </source>
</evidence>
<feature type="transmembrane region" description="Helical" evidence="7">
    <location>
        <begin position="546"/>
        <end position="570"/>
    </location>
</feature>
<feature type="compositionally biased region" description="Low complexity" evidence="6">
    <location>
        <begin position="293"/>
        <end position="303"/>
    </location>
</feature>
<dbReference type="InterPro" id="IPR058533">
    <property type="entry name" value="Cation_efflux_TM"/>
</dbReference>
<keyword evidence="10" id="KW-1185">Reference proteome</keyword>
<keyword evidence="3 7" id="KW-1133">Transmembrane helix</keyword>
<sequence>MSGGSGSGSESAFSSTSLMMAPVATAVDSSAPVSMPNQAQSQQTRMQTNQKRPSNSSGQAHNGLSQSPSPPLISSSLTSTSSSSSSSSSSLSSHLHSQSSSPSSSPLPVQTVPSRGQKPSSHSASSSIASASSLPEISTSPEKATTAPSTPVTAPASSRPVSLYASSGFYGTSGSAHTSNSTSATGAGGTAGGIPSSSSLLKNAPPLRPPQPSLSDLIMSEAASASGGGPSIDLPIPGQQYYHSRSQSHSYHSTPQSLRCPSPNSIKRSSWYGMPTVDDYPGLNGVPPTGANTSMTTPSTIISPPSPTLEARLPMSPPPRSISPMRPMSYHQKQQANNTNQPFNFVSTTLSPSPVSSTLSPSPAKANQRRGHRYKHSSVSINFFQEPPARAPLAIPASLPIPNFTEWRQSMSREQQIRLAWTVCHISAAVLVYNCDAPFSALAALSHLLLYDAMGAILCVAVDVLGNFDVWKQSSIHLPFGLERIEVLAGFALSVTLIFMGGDIMSHVVQELVQSLYAPGQHGHSHGRAVHSHVAGMTMEDEHEEALNWASVVFRVMLGIVATVVSTVGLKNHSRISRTMNRDRDRDRETDSTSFKWMPSMLSNPTHLMTLTFSVAILFFPLLGSSGYVIVDALLTPVIATSMCYIGWLHAKALAGMLVMSYSGHDRIEDIDEQISQDPLVQSVSEISLWQVHHELWLASMKIVMSGTDDDERRLRERASSIVRSTMGADDHCRWETTVDITRTTLE</sequence>
<dbReference type="Pfam" id="PF01545">
    <property type="entry name" value="Cation_efflux"/>
    <property type="match status" value="1"/>
</dbReference>
<feature type="region of interest" description="Disordered" evidence="6">
    <location>
        <begin position="341"/>
        <end position="372"/>
    </location>
</feature>
<evidence type="ECO:0000256" key="3">
    <source>
        <dbReference type="ARBA" id="ARBA00022989"/>
    </source>
</evidence>
<dbReference type="GO" id="GO:0042393">
    <property type="term" value="F:histone binding"/>
    <property type="evidence" value="ECO:0007669"/>
    <property type="project" value="TreeGrafter"/>
</dbReference>
<feature type="transmembrane region" description="Helical" evidence="7">
    <location>
        <begin position="629"/>
        <end position="651"/>
    </location>
</feature>
<dbReference type="KEGG" id="slb:AWJ20_913"/>
<name>A0A167D9N2_9ASCO</name>
<dbReference type="GO" id="GO:0006334">
    <property type="term" value="P:nucleosome assembly"/>
    <property type="evidence" value="ECO:0007669"/>
    <property type="project" value="TreeGrafter"/>
</dbReference>
<evidence type="ECO:0000256" key="5">
    <source>
        <dbReference type="ARBA" id="ARBA00023136"/>
    </source>
</evidence>
<dbReference type="Gene3D" id="1.20.1510.10">
    <property type="entry name" value="Cation efflux protein transmembrane domain"/>
    <property type="match status" value="1"/>
</dbReference>
<feature type="compositionally biased region" description="Polar residues" evidence="6">
    <location>
        <begin position="254"/>
        <end position="265"/>
    </location>
</feature>
<dbReference type="GO" id="GO:0098771">
    <property type="term" value="P:inorganic ion homeostasis"/>
    <property type="evidence" value="ECO:0007669"/>
    <property type="project" value="UniProtKB-ARBA"/>
</dbReference>
<evidence type="ECO:0000256" key="2">
    <source>
        <dbReference type="ARBA" id="ARBA00022692"/>
    </source>
</evidence>
<dbReference type="GO" id="GO:0016020">
    <property type="term" value="C:membrane"/>
    <property type="evidence" value="ECO:0007669"/>
    <property type="project" value="UniProtKB-SubCell"/>
</dbReference>
<dbReference type="GeneID" id="30037998"/>
<feature type="compositionally biased region" description="Low complexity" evidence="6">
    <location>
        <begin position="144"/>
        <end position="160"/>
    </location>
</feature>
<proteinExistence type="predicted"/>
<gene>
    <name evidence="9" type="primary">ZRG17</name>
    <name evidence="9" type="ORF">AWJ20_913</name>
</gene>
<feature type="region of interest" description="Disordered" evidence="6">
    <location>
        <begin position="28"/>
        <end position="265"/>
    </location>
</feature>
<organism evidence="9 10">
    <name type="scientific">Sugiyamaella lignohabitans</name>
    <dbReference type="NCBI Taxonomy" id="796027"/>
    <lineage>
        <taxon>Eukaryota</taxon>
        <taxon>Fungi</taxon>
        <taxon>Dikarya</taxon>
        <taxon>Ascomycota</taxon>
        <taxon>Saccharomycotina</taxon>
        <taxon>Dipodascomycetes</taxon>
        <taxon>Dipodascales</taxon>
        <taxon>Trichomonascaceae</taxon>
        <taxon>Sugiyamaella</taxon>
    </lineage>
</organism>
<evidence type="ECO:0000259" key="8">
    <source>
        <dbReference type="Pfam" id="PF01545"/>
    </source>
</evidence>
<protein>
    <submittedName>
        <fullName evidence="9">Zn(2+) transporter ZRG17</fullName>
    </submittedName>
</protein>
<dbReference type="GO" id="GO:0003677">
    <property type="term" value="F:DNA binding"/>
    <property type="evidence" value="ECO:0007669"/>
    <property type="project" value="TreeGrafter"/>
</dbReference>
<feature type="domain" description="Cation efflux protein transmembrane" evidence="8">
    <location>
        <begin position="446"/>
        <end position="658"/>
    </location>
</feature>
<dbReference type="EMBL" id="CP014501">
    <property type="protein sequence ID" value="ANB12651.1"/>
    <property type="molecule type" value="Genomic_DNA"/>
</dbReference>
<feature type="compositionally biased region" description="Low complexity" evidence="6">
    <location>
        <begin position="172"/>
        <end position="185"/>
    </location>
</feature>
<feature type="transmembrane region" description="Helical" evidence="7">
    <location>
        <begin position="606"/>
        <end position="623"/>
    </location>
</feature>
<dbReference type="AlphaFoldDB" id="A0A167D9N2"/>
<dbReference type="OrthoDB" id="5382797at2759"/>
<keyword evidence="2 7" id="KW-0812">Transmembrane</keyword>
<dbReference type="GO" id="GO:0008324">
    <property type="term" value="F:monoatomic cation transmembrane transporter activity"/>
    <property type="evidence" value="ECO:0007669"/>
    <property type="project" value="InterPro"/>
</dbReference>
<evidence type="ECO:0000256" key="1">
    <source>
        <dbReference type="ARBA" id="ARBA00004141"/>
    </source>
</evidence>
<feature type="compositionally biased region" description="Low complexity" evidence="6">
    <location>
        <begin position="239"/>
        <end position="253"/>
    </location>
</feature>
<keyword evidence="5 7" id="KW-0472">Membrane</keyword>